<dbReference type="Pfam" id="PF00090">
    <property type="entry name" value="TSP_1"/>
    <property type="match status" value="1"/>
</dbReference>
<dbReference type="Proteomes" id="UP001168972">
    <property type="component" value="Unassembled WGS sequence"/>
</dbReference>
<evidence type="ECO:0000313" key="7">
    <source>
        <dbReference type="EMBL" id="KAK0161100.1"/>
    </source>
</evidence>
<keyword evidence="2" id="KW-1015">Disulfide bond</keyword>
<evidence type="ECO:0000259" key="6">
    <source>
        <dbReference type="PROSITE" id="PS50070"/>
    </source>
</evidence>
<dbReference type="InterPro" id="IPR036383">
    <property type="entry name" value="TSP1_rpt_sf"/>
</dbReference>
<protein>
    <recommendedName>
        <fullName evidence="6">Kringle domain-containing protein</fullName>
    </recommendedName>
</protein>
<dbReference type="InterPro" id="IPR018056">
    <property type="entry name" value="Kringle_CS"/>
</dbReference>
<comment type="caution">
    <text evidence="7">The sequence shown here is derived from an EMBL/GenBank/DDBJ whole genome shotgun (WGS) entry which is preliminary data.</text>
</comment>
<feature type="domain" description="Kringle" evidence="6">
    <location>
        <begin position="630"/>
        <end position="736"/>
    </location>
</feature>
<dbReference type="Gene3D" id="2.60.40.10">
    <property type="entry name" value="Immunoglobulins"/>
    <property type="match status" value="1"/>
</dbReference>
<proteinExistence type="predicted"/>
<reference evidence="7" key="2">
    <citation type="submission" date="2023-03" db="EMBL/GenBank/DDBJ databases">
        <authorList>
            <person name="Inwood S.N."/>
            <person name="Skelly J.G."/>
            <person name="Guhlin J."/>
            <person name="Harrop T.W.R."/>
            <person name="Goldson S.G."/>
            <person name="Dearden P.K."/>
        </authorList>
    </citation>
    <scope>NUCLEOTIDE SEQUENCE</scope>
    <source>
        <strain evidence="7">Lincoln</strain>
        <tissue evidence="7">Whole body</tissue>
    </source>
</reference>
<feature type="domain" description="Kringle" evidence="6">
    <location>
        <begin position="38"/>
        <end position="117"/>
    </location>
</feature>
<dbReference type="PRINTS" id="PR00018">
    <property type="entry name" value="KRINGLE"/>
</dbReference>
<dbReference type="PANTHER" id="PTHR24261">
    <property type="entry name" value="PLASMINOGEN-RELATED"/>
    <property type="match status" value="1"/>
</dbReference>
<evidence type="ECO:0000256" key="4">
    <source>
        <dbReference type="SAM" id="Phobius"/>
    </source>
</evidence>
<dbReference type="InterPro" id="IPR036179">
    <property type="entry name" value="Ig-like_dom_sf"/>
</dbReference>
<reference evidence="7" key="1">
    <citation type="journal article" date="2023" name="bioRxiv">
        <title>Scaffold-level genome assemblies of two parasitoid biocontrol wasps reveal the parthenogenesis mechanism and an associated novel virus.</title>
        <authorList>
            <person name="Inwood S."/>
            <person name="Skelly J."/>
            <person name="Guhlin J."/>
            <person name="Harrop T."/>
            <person name="Goldson S."/>
            <person name="Dearden P."/>
        </authorList>
    </citation>
    <scope>NUCLEOTIDE SEQUENCE</scope>
    <source>
        <strain evidence="7">Lincoln</strain>
        <tissue evidence="7">Whole body</tissue>
    </source>
</reference>
<organism evidence="7 8">
    <name type="scientific">Microctonus hyperodae</name>
    <name type="common">Parasitoid wasp</name>
    <dbReference type="NCBI Taxonomy" id="165561"/>
    <lineage>
        <taxon>Eukaryota</taxon>
        <taxon>Metazoa</taxon>
        <taxon>Ecdysozoa</taxon>
        <taxon>Arthropoda</taxon>
        <taxon>Hexapoda</taxon>
        <taxon>Insecta</taxon>
        <taxon>Pterygota</taxon>
        <taxon>Neoptera</taxon>
        <taxon>Endopterygota</taxon>
        <taxon>Hymenoptera</taxon>
        <taxon>Apocrita</taxon>
        <taxon>Ichneumonoidea</taxon>
        <taxon>Braconidae</taxon>
        <taxon>Euphorinae</taxon>
        <taxon>Microctonus</taxon>
    </lineage>
</organism>
<dbReference type="PROSITE" id="PS00021">
    <property type="entry name" value="KRINGLE_1"/>
    <property type="match status" value="2"/>
</dbReference>
<dbReference type="InterPro" id="IPR013806">
    <property type="entry name" value="Kringle-like"/>
</dbReference>
<sequence length="1416" mass="161516">MLQRTIVWVFIIRIFFCEKFDNSTETLTDLNKCKLTHSGREYQGTISTTLSGIRCQFWSGENQLHKVDVRIKHTDFPDGNKEEAKNYCRNPTSDPNGPWCYTTDIELTDDECYVPLCNYGECRISGTGAEYGGHRNFSYSGRPCLSWNQHHEFDDNNTEVFSAEKFPDESFANARKFCRNPSDDNGGPWCYVENEDYEIIQKEYCDVPFCDDRDCLVFTREAANYSTITKMNSSMSSMTIWIKLWNPLDAQKTVARLLLSHMPIPTSAKKIAQDWKAGTEIIFTNVGSGLYYPNFEDDLNLDYTPHILVGTQWTGLTIAWIGGTISVSYHGSTKPIFTSDYGTNNSYANILYSNGFLYYGLMANGPGVLWSTEFCQKTCEVHTTFGLDFLRWWPMYKENVSFDIKFYVRADRNIAMQFYQNPGALFPCFTLSIGFADVITMVYQETAESPKQNLKDLSDPDLLNYFSWKKFHISIFGQHFRLYGMRHYGKAEILYARNEFFKAIRWFSVGSGNVIAHWTFFCAPEASDAVETFSPPNCVSSPSDNTYVGGQWITKYHKPCIPWLSKDVPESEKNDKHFPDGSALKALNRCRNPTHDRKGLYCYSLKISESTEVIKQYCEIRLCQWSECRMAGTGNDYIGTLSKTRSGRLCAPWVSNYISDTSRSINIAHLRKSRLNRASKPVHPVNPAYLDNTLYPEQSAKNASNYCRDPSRSIAGLWCYTMDPLVPQDLCNVRDCDRIEQCMFLVKGPGNDRRQYVLPEHRIEGIQVDLKSWEPDHPDSITFGFVANDSLRSRYILRIGALDNEQVFLFYLAEEGDIKLVMKKTLPHLIYMGMWTKFVVRIPRGKVELYYAGASNPIFQWLHPEPLKAFVPIYYYYTSDYGHTIGVAFDCASKCPVEVTATDELTRILPVTIRNTDSKSNSQKLVLMIRAKGIVLIPLLLFPETPEYYGFKLGALGGWILFFKNTSPKMTILHKQATPYLALYAETSWTKLTITWNDETIQMKVNSSQVFRYKHSHPLLFYFFTIIVGNGGKATWTANCQPPDIDGPPQDGGWSEWGSWSCSASCNGGVGVRKRLCNNPEPNIKGDPCLGPSSMTGRCNTIVCGDITEDTIKIIKQKIMKVNTALTLEEGQATIITSDNDTISRVIHDSPDSEIKWAHNGIFMMPENNRIIIESYNIVINRAEVNDSGIYTISVHRVDGTHMILKLVSLAVYPTRAIITRRETQSMALVCNCATLGYLYANLKIFWLINGKVWKNYGTTLPISVNIDHIPAIDSSHHGLWECMIEQEDLNFHWVTNVMMINVIDAPNWKTHLMEDEFTRPLFSLMPNENYAGALAIVITIFLILSIIIGLICFLKIKKYLKGGMSKQIINTRREEQPEGEGRNIGANRIMEKLKQLFNARRHEEYNSLIQTDDGN</sequence>
<dbReference type="Gene3D" id="2.40.20.10">
    <property type="entry name" value="Plasminogen Kringle 4"/>
    <property type="match status" value="4"/>
</dbReference>
<dbReference type="SMART" id="SM00209">
    <property type="entry name" value="TSP1"/>
    <property type="match status" value="1"/>
</dbReference>
<keyword evidence="4" id="KW-0812">Transmembrane</keyword>
<dbReference type="PROSITE" id="PS50070">
    <property type="entry name" value="KRINGLE_2"/>
    <property type="match status" value="4"/>
</dbReference>
<evidence type="ECO:0000256" key="5">
    <source>
        <dbReference type="SAM" id="SignalP"/>
    </source>
</evidence>
<dbReference type="CDD" id="cd00108">
    <property type="entry name" value="KR"/>
    <property type="match status" value="1"/>
</dbReference>
<dbReference type="Pfam" id="PF00051">
    <property type="entry name" value="Kringle"/>
    <property type="match status" value="2"/>
</dbReference>
<keyword evidence="1 3" id="KW-0420">Kringle</keyword>
<name>A0AA39F176_MICHY</name>
<dbReference type="InterPro" id="IPR038178">
    <property type="entry name" value="Kringle_sf"/>
</dbReference>
<keyword evidence="8" id="KW-1185">Reference proteome</keyword>
<dbReference type="EMBL" id="JAQQBR010001835">
    <property type="protein sequence ID" value="KAK0161100.1"/>
    <property type="molecule type" value="Genomic_DNA"/>
</dbReference>
<keyword evidence="4" id="KW-1133">Transmembrane helix</keyword>
<dbReference type="InterPro" id="IPR000001">
    <property type="entry name" value="Kringle"/>
</dbReference>
<keyword evidence="5" id="KW-0732">Signal</keyword>
<dbReference type="PANTHER" id="PTHR24261:SF7">
    <property type="entry name" value="KRINGLE DOMAIN-CONTAINING PROTEIN"/>
    <property type="match status" value="1"/>
</dbReference>
<feature type="transmembrane region" description="Helical" evidence="4">
    <location>
        <begin position="1331"/>
        <end position="1355"/>
    </location>
</feature>
<feature type="signal peptide" evidence="5">
    <location>
        <begin position="1"/>
        <end position="19"/>
    </location>
</feature>
<feature type="domain" description="Kringle" evidence="6">
    <location>
        <begin position="124"/>
        <end position="210"/>
    </location>
</feature>
<evidence type="ECO:0000256" key="2">
    <source>
        <dbReference type="ARBA" id="ARBA00023157"/>
    </source>
</evidence>
<comment type="caution">
    <text evidence="3">Lacks conserved residue(s) required for the propagation of feature annotation.</text>
</comment>
<dbReference type="Gene3D" id="2.20.100.10">
    <property type="entry name" value="Thrombospondin type-1 (TSP1) repeat"/>
    <property type="match status" value="1"/>
</dbReference>
<gene>
    <name evidence="7" type="ORF">PV327_009613</name>
</gene>
<feature type="domain" description="Kringle" evidence="6">
    <location>
        <begin position="546"/>
        <end position="623"/>
    </location>
</feature>
<feature type="chain" id="PRO_5041312378" description="Kringle domain-containing protein" evidence="5">
    <location>
        <begin position="20"/>
        <end position="1416"/>
    </location>
</feature>
<dbReference type="SUPFAM" id="SSF57440">
    <property type="entry name" value="Kringle-like"/>
    <property type="match status" value="4"/>
</dbReference>
<dbReference type="SUPFAM" id="SSF82895">
    <property type="entry name" value="TSP-1 type 1 repeat"/>
    <property type="match status" value="1"/>
</dbReference>
<evidence type="ECO:0000256" key="3">
    <source>
        <dbReference type="PROSITE-ProRule" id="PRU00121"/>
    </source>
</evidence>
<dbReference type="SUPFAM" id="SSF48726">
    <property type="entry name" value="Immunoglobulin"/>
    <property type="match status" value="1"/>
</dbReference>
<keyword evidence="4" id="KW-0472">Membrane</keyword>
<dbReference type="FunFam" id="2.20.100.10:FF:000001">
    <property type="entry name" value="semaphorin-5A isoform X1"/>
    <property type="match status" value="1"/>
</dbReference>
<evidence type="ECO:0000256" key="1">
    <source>
        <dbReference type="ARBA" id="ARBA00022572"/>
    </source>
</evidence>
<dbReference type="InterPro" id="IPR000884">
    <property type="entry name" value="TSP1_rpt"/>
</dbReference>
<evidence type="ECO:0000313" key="8">
    <source>
        <dbReference type="Proteomes" id="UP001168972"/>
    </source>
</evidence>
<dbReference type="InterPro" id="IPR050759">
    <property type="entry name" value="Serine_protease_kringle"/>
</dbReference>
<dbReference type="PROSITE" id="PS50092">
    <property type="entry name" value="TSP1"/>
    <property type="match status" value="1"/>
</dbReference>
<accession>A0AA39F176</accession>
<dbReference type="InterPro" id="IPR013783">
    <property type="entry name" value="Ig-like_fold"/>
</dbReference>
<dbReference type="SMART" id="SM00130">
    <property type="entry name" value="KR"/>
    <property type="match status" value="3"/>
</dbReference>